<protein>
    <submittedName>
        <fullName evidence="2">Uncharacterized protein</fullName>
    </submittedName>
</protein>
<keyword evidence="3" id="KW-1185">Reference proteome</keyword>
<gene>
    <name evidence="2" type="ORF">SPARVUS_LOCUS1555675</name>
</gene>
<proteinExistence type="predicted"/>
<organism evidence="2 3">
    <name type="scientific">Staurois parvus</name>
    <dbReference type="NCBI Taxonomy" id="386267"/>
    <lineage>
        <taxon>Eukaryota</taxon>
        <taxon>Metazoa</taxon>
        <taxon>Chordata</taxon>
        <taxon>Craniata</taxon>
        <taxon>Vertebrata</taxon>
        <taxon>Euteleostomi</taxon>
        <taxon>Amphibia</taxon>
        <taxon>Batrachia</taxon>
        <taxon>Anura</taxon>
        <taxon>Neobatrachia</taxon>
        <taxon>Ranoidea</taxon>
        <taxon>Ranidae</taxon>
        <taxon>Staurois</taxon>
    </lineage>
</organism>
<accession>A0ABN9AYB4</accession>
<comment type="caution">
    <text evidence="2">The sequence shown here is derived from an EMBL/GenBank/DDBJ whole genome shotgun (WGS) entry which is preliminary data.</text>
</comment>
<feature type="compositionally biased region" description="Basic and acidic residues" evidence="1">
    <location>
        <begin position="24"/>
        <end position="34"/>
    </location>
</feature>
<evidence type="ECO:0000313" key="2">
    <source>
        <dbReference type="EMBL" id="CAI9539185.1"/>
    </source>
</evidence>
<evidence type="ECO:0000313" key="3">
    <source>
        <dbReference type="Proteomes" id="UP001162483"/>
    </source>
</evidence>
<dbReference type="EMBL" id="CATNWA010001120">
    <property type="protein sequence ID" value="CAI9539185.1"/>
    <property type="molecule type" value="Genomic_DNA"/>
</dbReference>
<sequence>MIGTSHRGPDSRHRVTQRSQGARTSREAGEDIFKRPPAHALLPKQGVGC</sequence>
<dbReference type="Proteomes" id="UP001162483">
    <property type="component" value="Unassembled WGS sequence"/>
</dbReference>
<reference evidence="2" key="1">
    <citation type="submission" date="2023-05" db="EMBL/GenBank/DDBJ databases">
        <authorList>
            <person name="Stuckert A."/>
        </authorList>
    </citation>
    <scope>NUCLEOTIDE SEQUENCE</scope>
</reference>
<evidence type="ECO:0000256" key="1">
    <source>
        <dbReference type="SAM" id="MobiDB-lite"/>
    </source>
</evidence>
<name>A0ABN9AYB4_9NEOB</name>
<feature type="region of interest" description="Disordered" evidence="1">
    <location>
        <begin position="1"/>
        <end position="49"/>
    </location>
</feature>